<keyword evidence="3" id="KW-1185">Reference proteome</keyword>
<name>A0ABR1DD08_NECAM</name>
<proteinExistence type="predicted"/>
<dbReference type="EMBL" id="JAVFWL010000004">
    <property type="protein sequence ID" value="KAK6748197.1"/>
    <property type="molecule type" value="Genomic_DNA"/>
</dbReference>
<reference evidence="2 3" key="1">
    <citation type="submission" date="2023-08" db="EMBL/GenBank/DDBJ databases">
        <title>A Necator americanus chromosomal reference genome.</title>
        <authorList>
            <person name="Ilik V."/>
            <person name="Petrzelkova K.J."/>
            <person name="Pardy F."/>
            <person name="Fuh T."/>
            <person name="Niatou-Singa F.S."/>
            <person name="Gouil Q."/>
            <person name="Baker L."/>
            <person name="Ritchie M.E."/>
            <person name="Jex A.R."/>
            <person name="Gazzola D."/>
            <person name="Li H."/>
            <person name="Toshio Fujiwara R."/>
            <person name="Zhan B."/>
            <person name="Aroian R.V."/>
            <person name="Pafco B."/>
            <person name="Schwarz E.M."/>
        </authorList>
    </citation>
    <scope>NUCLEOTIDE SEQUENCE [LARGE SCALE GENOMIC DNA]</scope>
    <source>
        <strain evidence="2 3">Aroian</strain>
        <tissue evidence="2">Whole animal</tissue>
    </source>
</reference>
<dbReference type="Proteomes" id="UP001303046">
    <property type="component" value="Unassembled WGS sequence"/>
</dbReference>
<organism evidence="2 3">
    <name type="scientific">Necator americanus</name>
    <name type="common">Human hookworm</name>
    <dbReference type="NCBI Taxonomy" id="51031"/>
    <lineage>
        <taxon>Eukaryota</taxon>
        <taxon>Metazoa</taxon>
        <taxon>Ecdysozoa</taxon>
        <taxon>Nematoda</taxon>
        <taxon>Chromadorea</taxon>
        <taxon>Rhabditida</taxon>
        <taxon>Rhabditina</taxon>
        <taxon>Rhabditomorpha</taxon>
        <taxon>Strongyloidea</taxon>
        <taxon>Ancylostomatidae</taxon>
        <taxon>Bunostominae</taxon>
        <taxon>Necator</taxon>
    </lineage>
</organism>
<evidence type="ECO:0000256" key="1">
    <source>
        <dbReference type="SAM" id="Phobius"/>
    </source>
</evidence>
<accession>A0ABR1DD08</accession>
<feature type="transmembrane region" description="Helical" evidence="1">
    <location>
        <begin position="39"/>
        <end position="61"/>
    </location>
</feature>
<sequence length="157" mass="17811">MESTSPDSRKTGKNVEKLWYDDPKYSDGRMLSTYDVENILIAFMVVLLGFLILSGIIMLVIRIHYRAKADELIHDMEIHRQAKNIKTPSPFAAQLQKEREGDEDYIPAAKVRDGNQCLYWRGEQIAAILHHAAMAPVLPPLDAPENNVHISNISNIK</sequence>
<keyword evidence="1" id="KW-1133">Transmembrane helix</keyword>
<keyword evidence="1" id="KW-0812">Transmembrane</keyword>
<comment type="caution">
    <text evidence="2">The sequence shown here is derived from an EMBL/GenBank/DDBJ whole genome shotgun (WGS) entry which is preliminary data.</text>
</comment>
<evidence type="ECO:0000313" key="2">
    <source>
        <dbReference type="EMBL" id="KAK6748197.1"/>
    </source>
</evidence>
<keyword evidence="1" id="KW-0472">Membrane</keyword>
<protein>
    <submittedName>
        <fullName evidence="2">Uncharacterized protein</fullName>
    </submittedName>
</protein>
<evidence type="ECO:0000313" key="3">
    <source>
        <dbReference type="Proteomes" id="UP001303046"/>
    </source>
</evidence>
<gene>
    <name evidence="2" type="primary">Necator_chrIV.g14346</name>
    <name evidence="2" type="ORF">RB195_001052</name>
</gene>